<evidence type="ECO:0000313" key="2">
    <source>
        <dbReference type="Proteomes" id="UP000005239"/>
    </source>
</evidence>
<protein>
    <submittedName>
        <fullName evidence="1">F-box domain-containing protein</fullName>
    </submittedName>
</protein>
<dbReference type="EnsemblMetazoa" id="PPA35847.1">
    <property type="protein sequence ID" value="PPA35847.1"/>
    <property type="gene ID" value="WBGene00274216"/>
</dbReference>
<reference evidence="2" key="1">
    <citation type="journal article" date="2008" name="Nat. Genet.">
        <title>The Pristionchus pacificus genome provides a unique perspective on nematode lifestyle and parasitism.</title>
        <authorList>
            <person name="Dieterich C."/>
            <person name="Clifton S.W."/>
            <person name="Schuster L.N."/>
            <person name="Chinwalla A."/>
            <person name="Delehaunty K."/>
            <person name="Dinkelacker I."/>
            <person name="Fulton L."/>
            <person name="Fulton R."/>
            <person name="Godfrey J."/>
            <person name="Minx P."/>
            <person name="Mitreva M."/>
            <person name="Roeseler W."/>
            <person name="Tian H."/>
            <person name="Witte H."/>
            <person name="Yang S.P."/>
            <person name="Wilson R.K."/>
            <person name="Sommer R.J."/>
        </authorList>
    </citation>
    <scope>NUCLEOTIDE SEQUENCE [LARGE SCALE GENOMIC DNA]</scope>
    <source>
        <strain evidence="2">PS312</strain>
    </source>
</reference>
<dbReference type="Proteomes" id="UP000005239">
    <property type="component" value="Unassembled WGS sequence"/>
</dbReference>
<proteinExistence type="predicted"/>
<evidence type="ECO:0000313" key="1">
    <source>
        <dbReference type="EnsemblMetazoa" id="PPA35847.1"/>
    </source>
</evidence>
<gene>
    <name evidence="1" type="primary">WBGene00274216</name>
</gene>
<dbReference type="SUPFAM" id="SSF81383">
    <property type="entry name" value="F-box domain"/>
    <property type="match status" value="1"/>
</dbReference>
<dbReference type="AlphaFoldDB" id="A0A2A6BMC8"/>
<dbReference type="OrthoDB" id="550575at2759"/>
<keyword evidence="2" id="KW-1185">Reference proteome</keyword>
<sequence length="151" mass="17707">MASSSIADHYHYNHLTSRIMWPFSECFREPENINSILPNELLVRIFNLVDEVPRRAHKPRTKTSLAVPMRLTCRRWNKLLSDASNRLKLARIRRIPIGVMKISQLDKSYGIFMIDSTDEELISRIMKGKDYYWGSEENKDKAIPTIRSKNL</sequence>
<accession>A0A2A6BMC8</accession>
<reference evidence="1" key="2">
    <citation type="submission" date="2022-06" db="UniProtKB">
        <authorList>
            <consortium name="EnsemblMetazoa"/>
        </authorList>
    </citation>
    <scope>IDENTIFICATION</scope>
    <source>
        <strain evidence="1">PS312</strain>
    </source>
</reference>
<accession>A0A8R1YUN5</accession>
<organism evidence="1 2">
    <name type="scientific">Pristionchus pacificus</name>
    <name type="common">Parasitic nematode worm</name>
    <dbReference type="NCBI Taxonomy" id="54126"/>
    <lineage>
        <taxon>Eukaryota</taxon>
        <taxon>Metazoa</taxon>
        <taxon>Ecdysozoa</taxon>
        <taxon>Nematoda</taxon>
        <taxon>Chromadorea</taxon>
        <taxon>Rhabditida</taxon>
        <taxon>Rhabditina</taxon>
        <taxon>Diplogasteromorpha</taxon>
        <taxon>Diplogasteroidea</taxon>
        <taxon>Neodiplogasteridae</taxon>
        <taxon>Pristionchus</taxon>
    </lineage>
</organism>
<name>A0A2A6BMC8_PRIPA</name>
<dbReference type="InterPro" id="IPR036047">
    <property type="entry name" value="F-box-like_dom_sf"/>
</dbReference>